<comment type="caution">
    <text evidence="3">The sequence shown here is derived from an EMBL/GenBank/DDBJ whole genome shotgun (WGS) entry which is preliminary data.</text>
</comment>
<dbReference type="InterPro" id="IPR023631">
    <property type="entry name" value="Amidase_dom"/>
</dbReference>
<keyword evidence="1" id="KW-0521">NADP</keyword>
<evidence type="ECO:0000313" key="4">
    <source>
        <dbReference type="Proteomes" id="UP000604273"/>
    </source>
</evidence>
<dbReference type="SUPFAM" id="SSF75304">
    <property type="entry name" value="Amidase signature (AS) enzymes"/>
    <property type="match status" value="1"/>
</dbReference>
<dbReference type="PANTHER" id="PTHR11895">
    <property type="entry name" value="TRANSAMIDASE"/>
    <property type="match status" value="1"/>
</dbReference>
<dbReference type="InterPro" id="IPR002347">
    <property type="entry name" value="SDR_fam"/>
</dbReference>
<organism evidence="3 4">
    <name type="scientific">Fusarium gaditjirri</name>
    <dbReference type="NCBI Taxonomy" id="282569"/>
    <lineage>
        <taxon>Eukaryota</taxon>
        <taxon>Fungi</taxon>
        <taxon>Dikarya</taxon>
        <taxon>Ascomycota</taxon>
        <taxon>Pezizomycotina</taxon>
        <taxon>Sordariomycetes</taxon>
        <taxon>Hypocreomycetidae</taxon>
        <taxon>Hypocreales</taxon>
        <taxon>Nectriaceae</taxon>
        <taxon>Fusarium</taxon>
        <taxon>Fusarium nisikadoi species complex</taxon>
    </lineage>
</organism>
<protein>
    <recommendedName>
        <fullName evidence="2">Amidase domain-containing protein</fullName>
    </recommendedName>
</protein>
<dbReference type="InterPro" id="IPR036291">
    <property type="entry name" value="NAD(P)-bd_dom_sf"/>
</dbReference>
<dbReference type="Pfam" id="PF13561">
    <property type="entry name" value="adh_short_C2"/>
    <property type="match status" value="1"/>
</dbReference>
<feature type="domain" description="Amidase" evidence="2">
    <location>
        <begin position="346"/>
        <end position="735"/>
    </location>
</feature>
<dbReference type="OrthoDB" id="47007at2759"/>
<sequence>MATHATYPSLQGKTVLITGGAEGIGAATVELFTLQGSQVIIIDIAEPSAKKTIDRAVSRAKDANVQAKAPIFYNCSVSDLPKLQETVKNIQDKHGMIHILVNNAAAAGDRARLKTESVRPEDWEVNINTNLRHVFFMSQAVLPAMREAQSGSIINLGSITWRIPAQGTPVYGACKAGIMGLTRTQSKEYGKYNIRINSVMPGAIATQRQRDEVLTPEYREEVMRGQSLQRDLEPEEVAKVIVFLGSDEASGVTGSSNCSVRKVPDQSCRAKIRTPSSQWICITVSKRGTSKPRTGSTGQSGTQQYLLQVDTDRDLNCNMEPWHHTATQILENIRSGNLTVEQYASSLLERIKQRDGDVKAWAYLDPKAVLEQARALDQVPDDQRGPLHGLPVGVKDIILTKDMPTEHGSTIYKNDHPVIDAGSVMVLRQAGCLIFGKTTTTEFAASFTGPATRNAHSTHHTPGGSSSGSAAAVADFQIPVALGSQTVGSIVRPASFNGIYGFKPTWGAITREGQKFCAPTVDTIGFFSRSVSDFEILADVFDLHDDERSTFKDIKGSKFAVCRTSKWDLAGEGTTAAMDKAVELLKAHGAEVEQLDLGPDFDQVIDWHLTLVHLEGATSLWPEYYQDKDSLDPVLAKGVQEKHRISRRAQLDAYDGLAALRPQFDKMADKYVAVLVPSVLDEAPEGLGNTGSPVFAATWTALHTPVVNIPGFRGKSNLPVGLSLVSARLRDRHLLKVSEAVGHVFEAEGGWNKQARSD</sequence>
<evidence type="ECO:0000313" key="3">
    <source>
        <dbReference type="EMBL" id="KAF4960153.1"/>
    </source>
</evidence>
<dbReference type="GO" id="GO:0003824">
    <property type="term" value="F:catalytic activity"/>
    <property type="evidence" value="ECO:0007669"/>
    <property type="project" value="InterPro"/>
</dbReference>
<dbReference type="InterPro" id="IPR000120">
    <property type="entry name" value="Amidase"/>
</dbReference>
<dbReference type="FunFam" id="3.40.50.720:FF:000084">
    <property type="entry name" value="Short-chain dehydrogenase reductase"/>
    <property type="match status" value="1"/>
</dbReference>
<dbReference type="SUPFAM" id="SSF51735">
    <property type="entry name" value="NAD(P)-binding Rossmann-fold domains"/>
    <property type="match status" value="1"/>
</dbReference>
<keyword evidence="4" id="KW-1185">Reference proteome</keyword>
<accession>A0A8H4X341</accession>
<dbReference type="InterPro" id="IPR036928">
    <property type="entry name" value="AS_sf"/>
</dbReference>
<dbReference type="PRINTS" id="PR00081">
    <property type="entry name" value="GDHRDH"/>
</dbReference>
<dbReference type="PRINTS" id="PR00080">
    <property type="entry name" value="SDRFAMILY"/>
</dbReference>
<dbReference type="Gene3D" id="3.90.1300.10">
    <property type="entry name" value="Amidase signature (AS) domain"/>
    <property type="match status" value="1"/>
</dbReference>
<dbReference type="InterPro" id="IPR020904">
    <property type="entry name" value="Sc_DH/Rdtase_CS"/>
</dbReference>
<evidence type="ECO:0000259" key="2">
    <source>
        <dbReference type="Pfam" id="PF01425"/>
    </source>
</evidence>
<dbReference type="Gene3D" id="3.40.50.720">
    <property type="entry name" value="NAD(P)-binding Rossmann-like Domain"/>
    <property type="match status" value="1"/>
</dbReference>
<dbReference type="EMBL" id="JABFAI010000026">
    <property type="protein sequence ID" value="KAF4960153.1"/>
    <property type="molecule type" value="Genomic_DNA"/>
</dbReference>
<dbReference type="PROSITE" id="PS00061">
    <property type="entry name" value="ADH_SHORT"/>
    <property type="match status" value="1"/>
</dbReference>
<reference evidence="3" key="1">
    <citation type="journal article" date="2020" name="BMC Genomics">
        <title>Correction to: Identification and distribution of gene clusters required for synthesis of sphingolipid metabolism inhibitors in diverse species of the filamentous fungus Fusarium.</title>
        <authorList>
            <person name="Kim H.S."/>
            <person name="Lohmar J.M."/>
            <person name="Busman M."/>
            <person name="Brown D.W."/>
            <person name="Naumann T.A."/>
            <person name="Divon H.H."/>
            <person name="Lysoe E."/>
            <person name="Uhlig S."/>
            <person name="Proctor R.H."/>
        </authorList>
    </citation>
    <scope>NUCLEOTIDE SEQUENCE</scope>
    <source>
        <strain evidence="3">NRRL 45417</strain>
    </source>
</reference>
<dbReference type="Pfam" id="PF01425">
    <property type="entry name" value="Amidase"/>
    <property type="match status" value="1"/>
</dbReference>
<reference evidence="3" key="2">
    <citation type="submission" date="2020-05" db="EMBL/GenBank/DDBJ databases">
        <authorList>
            <person name="Kim H.-S."/>
            <person name="Proctor R.H."/>
            <person name="Brown D.W."/>
        </authorList>
    </citation>
    <scope>NUCLEOTIDE SEQUENCE</scope>
    <source>
        <strain evidence="3">NRRL 45417</strain>
    </source>
</reference>
<dbReference type="CDD" id="cd05233">
    <property type="entry name" value="SDR_c"/>
    <property type="match status" value="1"/>
</dbReference>
<name>A0A8H4X341_9HYPO</name>
<dbReference type="Proteomes" id="UP000604273">
    <property type="component" value="Unassembled WGS sequence"/>
</dbReference>
<gene>
    <name evidence="3" type="ORF">FGADI_1171</name>
</gene>
<dbReference type="AlphaFoldDB" id="A0A8H4X341"/>
<dbReference type="PANTHER" id="PTHR11895:SF151">
    <property type="entry name" value="GLUTAMYL-TRNA(GLN) AMIDOTRANSFERASE SUBUNIT A"/>
    <property type="match status" value="1"/>
</dbReference>
<evidence type="ECO:0000256" key="1">
    <source>
        <dbReference type="ARBA" id="ARBA00022857"/>
    </source>
</evidence>
<proteinExistence type="predicted"/>